<dbReference type="SUPFAM" id="SSF140453">
    <property type="entry name" value="EsxAB dimer-like"/>
    <property type="match status" value="1"/>
</dbReference>
<dbReference type="RefSeq" id="WP_033210462.1">
    <property type="nucleotide sequence ID" value="NZ_LGUP01000388.1"/>
</dbReference>
<dbReference type="PATRIC" id="fig|1938.6.peg.7296"/>
<protein>
    <submittedName>
        <fullName evidence="1">Uncharacterized protein</fullName>
    </submittedName>
</protein>
<dbReference type="EMBL" id="LGUP01000388">
    <property type="protein sequence ID" value="KOG11614.1"/>
    <property type="molecule type" value="Genomic_DNA"/>
</dbReference>
<dbReference type="AlphaFoldDB" id="A0A0L8JDJ3"/>
<evidence type="ECO:0000313" key="1">
    <source>
        <dbReference type="EMBL" id="KOG11614.1"/>
    </source>
</evidence>
<evidence type="ECO:0000313" key="2">
    <source>
        <dbReference type="Proteomes" id="UP000037023"/>
    </source>
</evidence>
<accession>A0A0L8JDJ3</accession>
<gene>
    <name evidence="1" type="ORF">ADK34_33945</name>
</gene>
<reference evidence="1 2" key="1">
    <citation type="submission" date="2015-06" db="EMBL/GenBank/DDBJ databases">
        <authorList>
            <person name="Hoefler B.C."/>
            <person name="Straight P.D."/>
        </authorList>
    </citation>
    <scope>NUCLEOTIDE SEQUENCE [LARGE SCALE GENOMIC DNA]</scope>
    <source>
        <strain evidence="1 2">NRRL 3427</strain>
    </source>
</reference>
<organism evidence="1 2">
    <name type="scientific">Streptomyces viridochromogenes</name>
    <dbReference type="NCBI Taxonomy" id="1938"/>
    <lineage>
        <taxon>Bacteria</taxon>
        <taxon>Bacillati</taxon>
        <taxon>Actinomycetota</taxon>
        <taxon>Actinomycetes</taxon>
        <taxon>Kitasatosporales</taxon>
        <taxon>Streptomycetaceae</taxon>
        <taxon>Streptomyces</taxon>
    </lineage>
</organism>
<name>A0A0L8JDJ3_STRVR</name>
<dbReference type="Proteomes" id="UP000037023">
    <property type="component" value="Unassembled WGS sequence"/>
</dbReference>
<comment type="caution">
    <text evidence="1">The sequence shown here is derived from an EMBL/GenBank/DDBJ whole genome shotgun (WGS) entry which is preliminary data.</text>
</comment>
<dbReference type="InterPro" id="IPR036689">
    <property type="entry name" value="ESAT-6-like_sf"/>
</dbReference>
<sequence length="128" mass="13297">MTVDPGVNAAQSSGVAQLQALLAALGEVDAEAYFSAADTLERVATLLSATADQIEERSERIFRGAGGAERWEGQAARAAEELAASLVARLRKLVRIVESWATGTSSAGEGINSAAHEVNDVIRNASSV</sequence>
<proteinExistence type="predicted"/>